<name>A0A1F5FG26_9BACT</name>
<sequence length="73" mass="8563">MDSAGLKTLEYGLASRPWLYGPEDLEELDRVFGFRREMHPRSGGVWWTNARRAARRGSYLEFLPVFYLLAVKR</sequence>
<dbReference type="Proteomes" id="UP000177187">
    <property type="component" value="Unassembled WGS sequence"/>
</dbReference>
<accession>A0A1F5FG26</accession>
<dbReference type="EMBL" id="MFAF01000029">
    <property type="protein sequence ID" value="OGD78625.1"/>
    <property type="molecule type" value="Genomic_DNA"/>
</dbReference>
<proteinExistence type="predicted"/>
<evidence type="ECO:0000313" key="1">
    <source>
        <dbReference type="EMBL" id="OGD78625.1"/>
    </source>
</evidence>
<protein>
    <submittedName>
        <fullName evidence="1">Uncharacterized protein</fullName>
    </submittedName>
</protein>
<gene>
    <name evidence="1" type="ORF">A2Y64_04770</name>
</gene>
<dbReference type="AlphaFoldDB" id="A0A1F5FG26"/>
<evidence type="ECO:0000313" key="2">
    <source>
        <dbReference type="Proteomes" id="UP000177187"/>
    </source>
</evidence>
<reference evidence="1 2" key="1">
    <citation type="journal article" date="2016" name="Nat. Commun.">
        <title>Thousands of microbial genomes shed light on interconnected biogeochemical processes in an aquifer system.</title>
        <authorList>
            <person name="Anantharaman K."/>
            <person name="Brown C.T."/>
            <person name="Hug L.A."/>
            <person name="Sharon I."/>
            <person name="Castelle C.J."/>
            <person name="Probst A.J."/>
            <person name="Thomas B.C."/>
            <person name="Singh A."/>
            <person name="Wilkins M.J."/>
            <person name="Karaoz U."/>
            <person name="Brodie E.L."/>
            <person name="Williams K.H."/>
            <person name="Hubbard S.S."/>
            <person name="Banfield J.F."/>
        </authorList>
    </citation>
    <scope>NUCLEOTIDE SEQUENCE [LARGE SCALE GENOMIC DNA]</scope>
</reference>
<organism evidence="1 2">
    <name type="scientific">Candidatus Coatesbacteria bacterium RBG_13_66_14</name>
    <dbReference type="NCBI Taxonomy" id="1817816"/>
    <lineage>
        <taxon>Bacteria</taxon>
        <taxon>Candidatus Coatesiibacteriota</taxon>
    </lineage>
</organism>
<comment type="caution">
    <text evidence="1">The sequence shown here is derived from an EMBL/GenBank/DDBJ whole genome shotgun (WGS) entry which is preliminary data.</text>
</comment>